<protein>
    <recommendedName>
        <fullName evidence="2">Transcription regulator Rua1 C-terminal domain-containing protein</fullName>
    </recommendedName>
</protein>
<evidence type="ECO:0000313" key="4">
    <source>
        <dbReference type="Proteomes" id="UP001166286"/>
    </source>
</evidence>
<dbReference type="EMBL" id="JAFEKC020000017">
    <property type="protein sequence ID" value="KAK0510028.1"/>
    <property type="molecule type" value="Genomic_DNA"/>
</dbReference>
<dbReference type="PANTHER" id="PTHR28125:SF3">
    <property type="entry name" value="TRANSCRIPTION REGULATOR RUA1 C-TERMINAL DOMAIN-CONTAINING PROTEIN"/>
    <property type="match status" value="1"/>
</dbReference>
<evidence type="ECO:0000256" key="1">
    <source>
        <dbReference type="SAM" id="MobiDB-lite"/>
    </source>
</evidence>
<gene>
    <name evidence="3" type="ORF">JMJ35_007422</name>
</gene>
<dbReference type="InterPro" id="IPR028012">
    <property type="entry name" value="Rua1_C"/>
</dbReference>
<name>A0AA39UZK4_9LECA</name>
<feature type="region of interest" description="Disordered" evidence="1">
    <location>
        <begin position="334"/>
        <end position="354"/>
    </location>
</feature>
<keyword evidence="4" id="KW-1185">Reference proteome</keyword>
<feature type="domain" description="Transcription regulator Rua1 C-terminal" evidence="2">
    <location>
        <begin position="364"/>
        <end position="462"/>
    </location>
</feature>
<feature type="region of interest" description="Disordered" evidence="1">
    <location>
        <begin position="170"/>
        <end position="199"/>
    </location>
</feature>
<dbReference type="Pfam" id="PF14616">
    <property type="entry name" value="Rua1_C"/>
    <property type="match status" value="1"/>
</dbReference>
<dbReference type="AlphaFoldDB" id="A0AA39UZK4"/>
<reference evidence="3" key="1">
    <citation type="submission" date="2023-03" db="EMBL/GenBank/DDBJ databases">
        <title>Complete genome of Cladonia borealis.</title>
        <authorList>
            <person name="Park H."/>
        </authorList>
    </citation>
    <scope>NUCLEOTIDE SEQUENCE</scope>
    <source>
        <strain evidence="3">ANT050790</strain>
    </source>
</reference>
<organism evidence="3 4">
    <name type="scientific">Cladonia borealis</name>
    <dbReference type="NCBI Taxonomy" id="184061"/>
    <lineage>
        <taxon>Eukaryota</taxon>
        <taxon>Fungi</taxon>
        <taxon>Dikarya</taxon>
        <taxon>Ascomycota</taxon>
        <taxon>Pezizomycotina</taxon>
        <taxon>Lecanoromycetes</taxon>
        <taxon>OSLEUM clade</taxon>
        <taxon>Lecanoromycetidae</taxon>
        <taxon>Lecanorales</taxon>
        <taxon>Lecanorineae</taxon>
        <taxon>Cladoniaceae</taxon>
        <taxon>Cladonia</taxon>
    </lineage>
</organism>
<dbReference type="PANTHER" id="PTHR28125">
    <property type="entry name" value="MEIOTIC EXPRESSION UP-REGULATED PROTEIN 26"/>
    <property type="match status" value="1"/>
</dbReference>
<comment type="caution">
    <text evidence="3">The sequence shown here is derived from an EMBL/GenBank/DDBJ whole genome shotgun (WGS) entry which is preliminary data.</text>
</comment>
<feature type="region of interest" description="Disordered" evidence="1">
    <location>
        <begin position="470"/>
        <end position="509"/>
    </location>
</feature>
<sequence length="509" mass="56049">MATPQHVSFALLDGDWFAPTDGIPSLGSPCEVIPTRRNRQSQDLHASIISRRDVAHGPTPRDLGSPLQTRVSPMGAWSLSPWATCELGNSFQVTPGCEDSDSDLVTTDINSNSVTTRLTKPSFDFSATHMAKSSKLGLESPFHWQYDESNFSNLLGLSFDYRPESCYSKPSAPHSDSGYGNPMTPHSAPKIPEGSHPYDLSSRESLETSLFSAQNSGPSFSDRSMAISRTQKSSRAMHAVVNMTNSDSYHSALQTPFSVSEDLLGGSIHWKSPISLGHDKHLDSEIQSECSSKAIASSSSLELPGASTMTKSTERNNYYCPHDTTSVPNIVASFQEPSLTPPPPLPNDSPSLQLLQQRPRFPGDLYTPTFVRKEGKAREGWCGLCRPGRWLVLKNSAFWYDKSFIHGISAASGQAWDGPSQTRFGRKREVWEGLCGTCEQWIILTASKSGGVSWFRHAYKCHAHVKTRKPLKRPSESEIAGDSEAKTVNRRRRDDDTAVELGSDRKYGF</sequence>
<proteinExistence type="predicted"/>
<evidence type="ECO:0000259" key="2">
    <source>
        <dbReference type="Pfam" id="PF14616"/>
    </source>
</evidence>
<accession>A0AA39UZK4</accession>
<dbReference type="Proteomes" id="UP001166286">
    <property type="component" value="Unassembled WGS sequence"/>
</dbReference>
<evidence type="ECO:0000313" key="3">
    <source>
        <dbReference type="EMBL" id="KAK0510028.1"/>
    </source>
</evidence>
<feature type="compositionally biased region" description="Basic and acidic residues" evidence="1">
    <location>
        <begin position="483"/>
        <end position="509"/>
    </location>
</feature>